<keyword evidence="1" id="KW-0479">Metal-binding</keyword>
<dbReference type="KEGG" id="lem:LEN_2997"/>
<keyword evidence="3" id="KW-0732">Signal</keyword>
<keyword evidence="2" id="KW-0186">Copper</keyword>
<proteinExistence type="predicted"/>
<evidence type="ECO:0000259" key="4">
    <source>
        <dbReference type="PROSITE" id="PS00498"/>
    </source>
</evidence>
<evidence type="ECO:0000313" key="5">
    <source>
        <dbReference type="EMBL" id="BAV98484.1"/>
    </source>
</evidence>
<dbReference type="Proteomes" id="UP000218824">
    <property type="component" value="Chromosome"/>
</dbReference>
<dbReference type="PROSITE" id="PS00498">
    <property type="entry name" value="TYROSINASE_2"/>
    <property type="match status" value="1"/>
</dbReference>
<dbReference type="InterPro" id="IPR006311">
    <property type="entry name" value="TAT_signal"/>
</dbReference>
<sequence length="549" mass="60520">MHYTRREFLTTAASAAGAAMLPLGSALAAATGAGRAAEPARWRRYDVASPEGQRMLVSYARGIEAMLKLPVDDPRNWFRYAFVHFFDCPHGNWWFYVWHRGYIGYFEKIVRELSGDPEFALPYWDWTRHPELPAGMFDGVLSPTDRAYAPFTGNLKLFTDYIKPTMAGYFERLDDDQRAQLKLRGYTTFEEAWCDVNGYYAAKQTGLTGNQAFAVTCAARYPSKSNAKLDWRSQFAVSRLVVGAGLLPTHFQAESMAQSFTSPVAPSHLVQPASGQKFSILEGYPHNKVHNYIGGVHAIDPGPYGNMTNFLSPVDPIFFLHHANMDRLWDVWTRKQLAHGRPILPEGDQAKAFMDEPFLFYVDADGKPVGPSTAGQYVDQRRFDYDYGPGGYEGFSFDAADRRRRLGASAEVDGQLHAGAASLALPAATVRDHQDDAAPLIAEITMERPDELALTREFDVLVNAPDEVTGASADSPYYAGTLAFFGPTMPGMQMSHNTTFALPLPKTLRALTQAANAKSAAQLNIRVVPAGPLAAEPVKVQGVSVRPAG</sequence>
<dbReference type="GO" id="GO:0016491">
    <property type="term" value="F:oxidoreductase activity"/>
    <property type="evidence" value="ECO:0007669"/>
    <property type="project" value="InterPro"/>
</dbReference>
<dbReference type="InterPro" id="IPR050316">
    <property type="entry name" value="Tyrosinase/Hemocyanin"/>
</dbReference>
<dbReference type="Pfam" id="PF00264">
    <property type="entry name" value="Tyrosinase"/>
    <property type="match status" value="1"/>
</dbReference>
<dbReference type="GeneID" id="83064827"/>
<protein>
    <submittedName>
        <fullName evidence="5">Tyrosinase</fullName>
    </submittedName>
</protein>
<evidence type="ECO:0000256" key="2">
    <source>
        <dbReference type="ARBA" id="ARBA00023008"/>
    </source>
</evidence>
<evidence type="ECO:0000256" key="1">
    <source>
        <dbReference type="ARBA" id="ARBA00022723"/>
    </source>
</evidence>
<dbReference type="PANTHER" id="PTHR11474:SF76">
    <property type="entry name" value="SHKT DOMAIN-CONTAINING PROTEIN"/>
    <property type="match status" value="1"/>
</dbReference>
<reference evidence="5 6" key="1">
    <citation type="journal article" date="2017" name="DNA Res.">
        <title>Complete genome sequence and expression profile of the commercial lytic enzyme producer Lysobacter enzymogenes M497-1.</title>
        <authorList>
            <person name="Takami H."/>
            <person name="Toyoda A."/>
            <person name="Uchiyama I."/>
            <person name="Itoh T."/>
            <person name="Takaki Y."/>
            <person name="Arai W."/>
            <person name="Nishi S."/>
            <person name="Kawai M."/>
            <person name="Shinya K."/>
            <person name="Ikeda H."/>
        </authorList>
    </citation>
    <scope>NUCLEOTIDE SEQUENCE [LARGE SCALE GENOMIC DNA]</scope>
    <source>
        <strain evidence="5 6">M497-1</strain>
    </source>
</reference>
<name>A0AAU9ASS0_LYSEN</name>
<dbReference type="SUPFAM" id="SSF48056">
    <property type="entry name" value="Di-copper centre-containing domain"/>
    <property type="match status" value="1"/>
</dbReference>
<feature type="signal peptide" evidence="3">
    <location>
        <begin position="1"/>
        <end position="28"/>
    </location>
</feature>
<accession>A0AAU9ASS0</accession>
<dbReference type="GO" id="GO:0046872">
    <property type="term" value="F:metal ion binding"/>
    <property type="evidence" value="ECO:0007669"/>
    <property type="project" value="UniProtKB-KW"/>
</dbReference>
<dbReference type="RefSeq" id="WP_096378939.1">
    <property type="nucleotide sequence ID" value="NZ_AP014940.1"/>
</dbReference>
<gene>
    <name evidence="5" type="primary">melC2</name>
    <name evidence="5" type="ORF">LEN_2997</name>
</gene>
<dbReference type="PROSITE" id="PS51318">
    <property type="entry name" value="TAT"/>
    <property type="match status" value="1"/>
</dbReference>
<dbReference type="Gene3D" id="1.10.1280.10">
    <property type="entry name" value="Di-copper center containing domain from catechol oxidase"/>
    <property type="match status" value="1"/>
</dbReference>
<feature type="domain" description="Tyrosinase copper-binding" evidence="4">
    <location>
        <begin position="315"/>
        <end position="326"/>
    </location>
</feature>
<evidence type="ECO:0000313" key="6">
    <source>
        <dbReference type="Proteomes" id="UP000218824"/>
    </source>
</evidence>
<dbReference type="InterPro" id="IPR002227">
    <property type="entry name" value="Tyrosinase_Cu-bd"/>
</dbReference>
<organism evidence="5 6">
    <name type="scientific">Lysobacter enzymogenes</name>
    <dbReference type="NCBI Taxonomy" id="69"/>
    <lineage>
        <taxon>Bacteria</taxon>
        <taxon>Pseudomonadati</taxon>
        <taxon>Pseudomonadota</taxon>
        <taxon>Gammaproteobacteria</taxon>
        <taxon>Lysobacterales</taxon>
        <taxon>Lysobacteraceae</taxon>
        <taxon>Lysobacter</taxon>
    </lineage>
</organism>
<dbReference type="AlphaFoldDB" id="A0AAU9ASS0"/>
<feature type="chain" id="PRO_5043908307" evidence="3">
    <location>
        <begin position="29"/>
        <end position="549"/>
    </location>
</feature>
<dbReference type="EMBL" id="AP014940">
    <property type="protein sequence ID" value="BAV98484.1"/>
    <property type="molecule type" value="Genomic_DNA"/>
</dbReference>
<dbReference type="PRINTS" id="PR00092">
    <property type="entry name" value="TYROSINASE"/>
</dbReference>
<evidence type="ECO:0000256" key="3">
    <source>
        <dbReference type="SAM" id="SignalP"/>
    </source>
</evidence>
<dbReference type="InterPro" id="IPR008922">
    <property type="entry name" value="Di-copper_centre_dom_sf"/>
</dbReference>
<dbReference type="PANTHER" id="PTHR11474">
    <property type="entry name" value="TYROSINASE FAMILY MEMBER"/>
    <property type="match status" value="1"/>
</dbReference>